<protein>
    <submittedName>
        <fullName evidence="5">Egg cell-secreted protein 1.2-like</fullName>
    </submittedName>
</protein>
<feature type="domain" description="Prolamin-like" evidence="3">
    <location>
        <begin position="54"/>
        <end position="115"/>
    </location>
</feature>
<feature type="chain" id="PRO_5028124649" evidence="2">
    <location>
        <begin position="28"/>
        <end position="126"/>
    </location>
</feature>
<dbReference type="Proteomes" id="UP000515121">
    <property type="component" value="Unplaced"/>
</dbReference>
<dbReference type="PANTHER" id="PTHR31181:SF75">
    <property type="entry name" value="EGG CELL-SECRETED-LIKE PROTEIN (DUF1278)"/>
    <property type="match status" value="1"/>
</dbReference>
<dbReference type="GO" id="GO:2000008">
    <property type="term" value="P:regulation of protein localization to cell surface"/>
    <property type="evidence" value="ECO:0007669"/>
    <property type="project" value="TreeGrafter"/>
</dbReference>
<dbReference type="GO" id="GO:0080155">
    <property type="term" value="P:regulation of double fertilization forming a zygote and endosperm"/>
    <property type="evidence" value="ECO:0007669"/>
    <property type="project" value="TreeGrafter"/>
</dbReference>
<dbReference type="RefSeq" id="XP_022751667.1">
    <property type="nucleotide sequence ID" value="XM_022895932.1"/>
</dbReference>
<name>A0A6P5ZGL1_DURZI</name>
<reference evidence="5" key="1">
    <citation type="submission" date="2025-08" db="UniProtKB">
        <authorList>
            <consortium name="RefSeq"/>
        </authorList>
    </citation>
    <scope>IDENTIFICATION</scope>
    <source>
        <tissue evidence="5">Fruit stalk</tissue>
    </source>
</reference>
<dbReference type="GO" id="GO:0009567">
    <property type="term" value="P:double fertilization forming a zygote and endosperm"/>
    <property type="evidence" value="ECO:0007669"/>
    <property type="project" value="TreeGrafter"/>
</dbReference>
<evidence type="ECO:0000313" key="4">
    <source>
        <dbReference type="Proteomes" id="UP000515121"/>
    </source>
</evidence>
<proteinExistence type="predicted"/>
<dbReference type="GO" id="GO:0005576">
    <property type="term" value="C:extracellular region"/>
    <property type="evidence" value="ECO:0007669"/>
    <property type="project" value="TreeGrafter"/>
</dbReference>
<dbReference type="KEGG" id="dzi:111300296"/>
<dbReference type="Pfam" id="PF05617">
    <property type="entry name" value="Prolamin_like"/>
    <property type="match status" value="1"/>
</dbReference>
<evidence type="ECO:0000256" key="2">
    <source>
        <dbReference type="SAM" id="SignalP"/>
    </source>
</evidence>
<dbReference type="InterPro" id="IPR008502">
    <property type="entry name" value="Prolamin-like"/>
</dbReference>
<evidence type="ECO:0000313" key="5">
    <source>
        <dbReference type="RefSeq" id="XP_022751667.1"/>
    </source>
</evidence>
<accession>A0A6P5ZGL1</accession>
<dbReference type="OrthoDB" id="1862203at2759"/>
<dbReference type="GeneID" id="111300296"/>
<keyword evidence="1 2" id="KW-0732">Signal</keyword>
<organism evidence="4 5">
    <name type="scientific">Durio zibethinus</name>
    <name type="common">Durian</name>
    <dbReference type="NCBI Taxonomy" id="66656"/>
    <lineage>
        <taxon>Eukaryota</taxon>
        <taxon>Viridiplantae</taxon>
        <taxon>Streptophyta</taxon>
        <taxon>Embryophyta</taxon>
        <taxon>Tracheophyta</taxon>
        <taxon>Spermatophyta</taxon>
        <taxon>Magnoliopsida</taxon>
        <taxon>eudicotyledons</taxon>
        <taxon>Gunneridae</taxon>
        <taxon>Pentapetalae</taxon>
        <taxon>rosids</taxon>
        <taxon>malvids</taxon>
        <taxon>Malvales</taxon>
        <taxon>Malvaceae</taxon>
        <taxon>Helicteroideae</taxon>
        <taxon>Durio</taxon>
    </lineage>
</organism>
<feature type="signal peptide" evidence="2">
    <location>
        <begin position="1"/>
        <end position="27"/>
    </location>
</feature>
<dbReference type="AlphaFoldDB" id="A0A6P5ZGL1"/>
<sequence length="126" mass="13483">MSKRAEATICWLLLATCSAVLVQPGLAQLLPPNLGVIPNLPGLLPPGTPLEIQQCWSALTNIQGCVWEILRSVLSAQFGSIGPDCCKAITTVNENCWPKMFPLNPFFPYLLKGNCARVGAAPPAPK</sequence>
<evidence type="ECO:0000256" key="1">
    <source>
        <dbReference type="ARBA" id="ARBA00022729"/>
    </source>
</evidence>
<dbReference type="PANTHER" id="PTHR31181">
    <property type="entry name" value="EGG CELL-SECRETED PROTEIN 1.4"/>
    <property type="match status" value="1"/>
</dbReference>
<evidence type="ECO:0000259" key="3">
    <source>
        <dbReference type="Pfam" id="PF05617"/>
    </source>
</evidence>
<gene>
    <name evidence="5" type="primary">LOC111300296</name>
</gene>
<keyword evidence="4" id="KW-1185">Reference proteome</keyword>
<dbReference type="GO" id="GO:0031982">
    <property type="term" value="C:vesicle"/>
    <property type="evidence" value="ECO:0007669"/>
    <property type="project" value="TreeGrafter"/>
</dbReference>